<proteinExistence type="predicted"/>
<accession>A0A9N8EZF4</accession>
<organism evidence="1 2">
    <name type="scientific">Seminavis robusta</name>
    <dbReference type="NCBI Taxonomy" id="568900"/>
    <lineage>
        <taxon>Eukaryota</taxon>
        <taxon>Sar</taxon>
        <taxon>Stramenopiles</taxon>
        <taxon>Ochrophyta</taxon>
        <taxon>Bacillariophyta</taxon>
        <taxon>Bacillariophyceae</taxon>
        <taxon>Bacillariophycidae</taxon>
        <taxon>Naviculales</taxon>
        <taxon>Naviculaceae</taxon>
        <taxon>Seminavis</taxon>
    </lineage>
</organism>
<gene>
    <name evidence="1" type="ORF">SEMRO_2577_G331790.1</name>
</gene>
<dbReference type="Proteomes" id="UP001153069">
    <property type="component" value="Unassembled WGS sequence"/>
</dbReference>
<keyword evidence="2" id="KW-1185">Reference proteome</keyword>
<protein>
    <submittedName>
        <fullName evidence="1">Uncharacterized protein</fullName>
    </submittedName>
</protein>
<dbReference type="AlphaFoldDB" id="A0A9N8EZF4"/>
<evidence type="ECO:0000313" key="1">
    <source>
        <dbReference type="EMBL" id="CAB9529668.1"/>
    </source>
</evidence>
<reference evidence="1" key="1">
    <citation type="submission" date="2020-06" db="EMBL/GenBank/DDBJ databases">
        <authorList>
            <consortium name="Plant Systems Biology data submission"/>
        </authorList>
    </citation>
    <scope>NUCLEOTIDE SEQUENCE</scope>
    <source>
        <strain evidence="1">D6</strain>
    </source>
</reference>
<comment type="caution">
    <text evidence="1">The sequence shown here is derived from an EMBL/GenBank/DDBJ whole genome shotgun (WGS) entry which is preliminary data.</text>
</comment>
<dbReference type="EMBL" id="CAICTM010002575">
    <property type="protein sequence ID" value="CAB9529668.1"/>
    <property type="molecule type" value="Genomic_DNA"/>
</dbReference>
<sequence length="245" mass="27383">MCNYYKTSMTATIHSSKTSTYLTTANLSDGSWRGSQQNFILNFKEQGRIYNDTSVHDKYSDGQLIQFLEQAVSGVPNLSGARRVDMLARSAAKNEDTYSFEDYTTSLLSLAAIYDAAHSANVHDIIEKSRIFEPDHNDKPALEVSSHTLDEKKNKVSSDTDLLHLATHVVQDSTTIPNLLSGNIANVQSQPSSRNVSFSNELRYHELNRSAYQSYSHEMHADDIDDGFKTDSEDDAVSQLYIPEA</sequence>
<name>A0A9N8EZF4_9STRA</name>
<evidence type="ECO:0000313" key="2">
    <source>
        <dbReference type="Proteomes" id="UP001153069"/>
    </source>
</evidence>